<dbReference type="InterPro" id="IPR015797">
    <property type="entry name" value="NUDIX_hydrolase-like_dom_sf"/>
</dbReference>
<dbReference type="Gene3D" id="3.90.79.10">
    <property type="entry name" value="Nucleoside Triphosphate Pyrophosphohydrolase"/>
    <property type="match status" value="1"/>
</dbReference>
<dbReference type="InterPro" id="IPR000086">
    <property type="entry name" value="NUDIX_hydrolase_dom"/>
</dbReference>
<comment type="caution">
    <text evidence="6">The sequence shown here is derived from an EMBL/GenBank/DDBJ whole genome shotgun (WGS) entry which is preliminary data.</text>
</comment>
<comment type="catalytic activity">
    <reaction evidence="3">
        <text>a 2'-deoxyribonucleoside 5'-triphosphate + H2O = a 2'-deoxyribonucleoside 5'-phosphate + diphosphate + H(+)</text>
        <dbReference type="Rhea" id="RHEA:44644"/>
        <dbReference type="ChEBI" id="CHEBI:15377"/>
        <dbReference type="ChEBI" id="CHEBI:15378"/>
        <dbReference type="ChEBI" id="CHEBI:33019"/>
        <dbReference type="ChEBI" id="CHEBI:61560"/>
        <dbReference type="ChEBI" id="CHEBI:65317"/>
        <dbReference type="EC" id="3.6.1.9"/>
    </reaction>
</comment>
<comment type="cofactor">
    <cofactor evidence="1 3">
        <name>a divalent metal cation</name>
        <dbReference type="ChEBI" id="CHEBI:60240"/>
    </cofactor>
</comment>
<dbReference type="CDD" id="cd00555">
    <property type="entry name" value="Maf"/>
    <property type="match status" value="1"/>
</dbReference>
<name>K9ECQ6_9ACTO</name>
<dbReference type="SUPFAM" id="SSF55811">
    <property type="entry name" value="Nudix"/>
    <property type="match status" value="1"/>
</dbReference>
<organism evidence="6 7">
    <name type="scientific">Actinobaculum massiliense ACS-171-V-Col2</name>
    <dbReference type="NCBI Taxonomy" id="883066"/>
    <lineage>
        <taxon>Bacteria</taxon>
        <taxon>Bacillati</taxon>
        <taxon>Actinomycetota</taxon>
        <taxon>Actinomycetes</taxon>
        <taxon>Actinomycetales</taxon>
        <taxon>Actinomycetaceae</taxon>
        <taxon>Actinobaculum</taxon>
    </lineage>
</organism>
<evidence type="ECO:0000256" key="4">
    <source>
        <dbReference type="SAM" id="MobiDB-lite"/>
    </source>
</evidence>
<accession>K9ECQ6</accession>
<keyword evidence="7" id="KW-1185">Reference proteome</keyword>
<dbReference type="EMBL" id="AGWL01000006">
    <property type="protein sequence ID" value="EKU95054.1"/>
    <property type="molecule type" value="Genomic_DNA"/>
</dbReference>
<protein>
    <recommendedName>
        <fullName evidence="3">Nucleoside triphosphate pyrophosphatase</fullName>
        <ecNumber evidence="3">3.6.1.9</ecNumber>
    </recommendedName>
    <alternativeName>
        <fullName evidence="3">Nucleotide pyrophosphatase</fullName>
        <shortName evidence="3">Nucleotide PPase</shortName>
    </alternativeName>
</protein>
<keyword evidence="3" id="KW-0963">Cytoplasm</keyword>
<evidence type="ECO:0000313" key="7">
    <source>
        <dbReference type="Proteomes" id="UP000009888"/>
    </source>
</evidence>
<dbReference type="PATRIC" id="fig|883066.3.peg.1251"/>
<dbReference type="InterPro" id="IPR003697">
    <property type="entry name" value="Maf-like"/>
</dbReference>
<reference evidence="6 7" key="1">
    <citation type="submission" date="2012-09" db="EMBL/GenBank/DDBJ databases">
        <title>The Genome Sequence of Actinobaculum massiliae ACS-171-V-COL2.</title>
        <authorList>
            <consortium name="The Broad Institute Genome Sequencing Platform"/>
            <person name="Earl A."/>
            <person name="Ward D."/>
            <person name="Feldgarden M."/>
            <person name="Gevers D."/>
            <person name="Saerens B."/>
            <person name="Vaneechoutte M."/>
            <person name="Walker B."/>
            <person name="Young S.K."/>
            <person name="Zeng Q."/>
            <person name="Gargeya S."/>
            <person name="Fitzgerald M."/>
            <person name="Haas B."/>
            <person name="Abouelleil A."/>
            <person name="Alvarado L."/>
            <person name="Arachchi H.M."/>
            <person name="Berlin A."/>
            <person name="Chapman S.B."/>
            <person name="Goldberg J."/>
            <person name="Griggs A."/>
            <person name="Gujja S."/>
            <person name="Hansen M."/>
            <person name="Howarth C."/>
            <person name="Imamovic A."/>
            <person name="Larimer J."/>
            <person name="McCowen C."/>
            <person name="Montmayeur A."/>
            <person name="Murphy C."/>
            <person name="Neiman D."/>
            <person name="Pearson M."/>
            <person name="Priest M."/>
            <person name="Roberts A."/>
            <person name="Saif S."/>
            <person name="Shea T."/>
            <person name="Sisk P."/>
            <person name="Sykes S."/>
            <person name="Wortman J."/>
            <person name="Nusbaum C."/>
            <person name="Birren B."/>
        </authorList>
    </citation>
    <scope>NUCLEOTIDE SEQUENCE [LARGE SCALE GENOMIC DNA]</scope>
    <source>
        <strain evidence="7">ACS-171-V-Col2</strain>
    </source>
</reference>
<comment type="catalytic activity">
    <reaction evidence="3">
        <text>a ribonucleoside 5'-triphosphate + H2O = a ribonucleoside 5'-phosphate + diphosphate + H(+)</text>
        <dbReference type="Rhea" id="RHEA:23996"/>
        <dbReference type="ChEBI" id="CHEBI:15377"/>
        <dbReference type="ChEBI" id="CHEBI:15378"/>
        <dbReference type="ChEBI" id="CHEBI:33019"/>
        <dbReference type="ChEBI" id="CHEBI:58043"/>
        <dbReference type="ChEBI" id="CHEBI:61557"/>
        <dbReference type="EC" id="3.6.1.9"/>
    </reaction>
</comment>
<keyword evidence="2 3" id="KW-0378">Hydrolase</keyword>
<dbReference type="NCBIfam" id="TIGR00172">
    <property type="entry name" value="maf"/>
    <property type="match status" value="1"/>
</dbReference>
<dbReference type="InterPro" id="IPR029001">
    <property type="entry name" value="ITPase-like_fam"/>
</dbReference>
<dbReference type="PANTHER" id="PTHR43213">
    <property type="entry name" value="BIFUNCTIONAL DTTP/UTP PYROPHOSPHATASE/METHYLTRANSFERASE PROTEIN-RELATED"/>
    <property type="match status" value="1"/>
</dbReference>
<comment type="subcellular location">
    <subcellularLocation>
        <location evidence="3">Cytoplasm</location>
    </subcellularLocation>
</comment>
<dbReference type="AlphaFoldDB" id="K9ECQ6"/>
<dbReference type="HAMAP" id="MF_00528">
    <property type="entry name" value="Maf"/>
    <property type="match status" value="1"/>
</dbReference>
<dbReference type="GO" id="GO:0005737">
    <property type="term" value="C:cytoplasm"/>
    <property type="evidence" value="ECO:0007669"/>
    <property type="project" value="UniProtKB-SubCell"/>
</dbReference>
<evidence type="ECO:0000256" key="2">
    <source>
        <dbReference type="ARBA" id="ARBA00022801"/>
    </source>
</evidence>
<dbReference type="GO" id="GO:0047429">
    <property type="term" value="F:nucleoside triphosphate diphosphatase activity"/>
    <property type="evidence" value="ECO:0007669"/>
    <property type="project" value="UniProtKB-EC"/>
</dbReference>
<comment type="function">
    <text evidence="3">Nucleoside triphosphate pyrophosphatase. May have a dual role in cell division arrest and in preventing the incorporation of modified nucleotides into cellular nucleic acids.</text>
</comment>
<proteinExistence type="inferred from homology"/>
<evidence type="ECO:0000259" key="5">
    <source>
        <dbReference type="PROSITE" id="PS51462"/>
    </source>
</evidence>
<feature type="region of interest" description="Disordered" evidence="4">
    <location>
        <begin position="1"/>
        <end position="30"/>
    </location>
</feature>
<dbReference type="RefSeq" id="WP_007001398.1">
    <property type="nucleotide sequence ID" value="NZ_JH992955.1"/>
</dbReference>
<dbReference type="EC" id="3.6.1.9" evidence="3"/>
<evidence type="ECO:0000256" key="3">
    <source>
        <dbReference type="HAMAP-Rule" id="MF_00528"/>
    </source>
</evidence>
<dbReference type="Gene3D" id="3.90.950.10">
    <property type="match status" value="1"/>
</dbReference>
<evidence type="ECO:0000313" key="6">
    <source>
        <dbReference type="EMBL" id="EKU95054.1"/>
    </source>
</evidence>
<feature type="active site" description="Proton acceptor" evidence="3">
    <location>
        <position position="110"/>
    </location>
</feature>
<keyword evidence="3" id="KW-0546">Nucleotide metabolism</keyword>
<dbReference type="STRING" id="202789.GCA_001457435_00922"/>
<gene>
    <name evidence="6" type="ORF">HMPREF9233_01192</name>
</gene>
<comment type="caution">
    <text evidence="3">Lacks conserved residue(s) required for the propagation of feature annotation.</text>
</comment>
<dbReference type="Proteomes" id="UP000009888">
    <property type="component" value="Unassembled WGS sequence"/>
</dbReference>
<dbReference type="SUPFAM" id="SSF52972">
    <property type="entry name" value="ITPase-like"/>
    <property type="match status" value="1"/>
</dbReference>
<dbReference type="Pfam" id="PF02545">
    <property type="entry name" value="Maf"/>
    <property type="match status" value="1"/>
</dbReference>
<dbReference type="eggNOG" id="COG1051">
    <property type="taxonomic scope" value="Bacteria"/>
</dbReference>
<dbReference type="eggNOG" id="COG0424">
    <property type="taxonomic scope" value="Bacteria"/>
</dbReference>
<feature type="domain" description="Nudix hydrolase" evidence="5">
    <location>
        <begin position="280"/>
        <end position="408"/>
    </location>
</feature>
<dbReference type="HOGENOM" id="CLU_040416_1_2_11"/>
<dbReference type="CDD" id="cd18877">
    <property type="entry name" value="NUDIX_Hydrolase"/>
    <property type="match status" value="1"/>
</dbReference>
<evidence type="ECO:0000256" key="1">
    <source>
        <dbReference type="ARBA" id="ARBA00001968"/>
    </source>
</evidence>
<dbReference type="GO" id="GO:0009117">
    <property type="term" value="P:nucleotide metabolic process"/>
    <property type="evidence" value="ECO:0007669"/>
    <property type="project" value="UniProtKB-KW"/>
</dbReference>
<dbReference type="PROSITE" id="PS51462">
    <property type="entry name" value="NUDIX"/>
    <property type="match status" value="1"/>
</dbReference>
<dbReference type="Pfam" id="PF00293">
    <property type="entry name" value="NUDIX"/>
    <property type="match status" value="1"/>
</dbReference>
<sequence length="418" mass="44758">MSSLNDGASPDPNKVFPGLGPAGAGPVDAPPLPRLQLTLASQSPARLATLRAAGVNPRVQVSGVDEEDLLSRLERSGAAPGTKVLALASAKARTVAADLHQEADFILGCDSMFEFEGEIHGKPHSADIARERLRRMRGRSGVLHTGHCLVHAGTLRSLGAISHARVHFAQLSDAEIEAYIETGEPLEVAGSFTTDGLGGPFIEHIEGDYHGVVGVSLPLVRQLAAEFGVSFTQFWASPRCPANGIMPAWTANLLASRQEGSYHHGADGFMLCGCGKRHWGMNGAAGVAAFRQHNGRPELLMQHRSKWSHGGGTWAVAGGAIEWDETPLAGALREFEEEAAISRDFLDVQARHENNHGDWAYTTFLASVRDGIQAHADPESVELRWVDVDAVEELPLLPSFARSWPEVLDLARQAGLLG</sequence>
<comment type="similarity">
    <text evidence="3">Belongs to the Maf family.</text>
</comment>
<dbReference type="PANTHER" id="PTHR43213:SF5">
    <property type="entry name" value="BIFUNCTIONAL DTTP_UTP PYROPHOSPHATASE_METHYLTRANSFERASE PROTEIN-RELATED"/>
    <property type="match status" value="1"/>
</dbReference>